<sequence length="37" mass="4297">MRNGLSNEKNKINVLINGEDIFIIPKRLQEAFKLPEN</sequence>
<protein>
    <submittedName>
        <fullName evidence="1">Uncharacterized protein</fullName>
    </submittedName>
</protein>
<dbReference type="Proteomes" id="UP000020865">
    <property type="component" value="Unassembled WGS sequence"/>
</dbReference>
<dbReference type="EMBL" id="JEWR01000057">
    <property type="protein sequence ID" value="EXB59656.1"/>
    <property type="molecule type" value="Genomic_DNA"/>
</dbReference>
<gene>
    <name evidence="1" type="ORF">J545_3211</name>
</gene>
<comment type="caution">
    <text evidence="1">The sequence shown here is derived from an EMBL/GenBank/DDBJ whole genome shotgun (WGS) entry which is preliminary data.</text>
</comment>
<evidence type="ECO:0000313" key="1">
    <source>
        <dbReference type="EMBL" id="EXB59656.1"/>
    </source>
</evidence>
<accession>A0A9P2XH75</accession>
<proteinExistence type="predicted"/>
<dbReference type="AlphaFoldDB" id="A0A9P2XH75"/>
<reference evidence="1 2" key="1">
    <citation type="submission" date="2014-02" db="EMBL/GenBank/DDBJ databases">
        <title>Comparative genomics and transcriptomics to identify genetic mechanisms underlying the emergence of carbapenem resistant Acinetobacter baumannii (CRAb).</title>
        <authorList>
            <person name="Harris A.D."/>
            <person name="Johnson K.J."/>
            <person name="George J."/>
            <person name="Shefchek K."/>
            <person name="Daugherty S.C."/>
            <person name="Parankush S."/>
            <person name="Sadzewicz L."/>
            <person name="Tallon L."/>
            <person name="Sengamalay N."/>
            <person name="Hazen T.H."/>
            <person name="Rasko D.A."/>
        </authorList>
    </citation>
    <scope>NUCLEOTIDE SEQUENCE [LARGE SCALE GENOMIC DNA]</scope>
    <source>
        <strain evidence="1 2">1462234</strain>
    </source>
</reference>
<organism evidence="1 2">
    <name type="scientific">Acinetobacter baumannii 1462234</name>
    <dbReference type="NCBI Taxonomy" id="1310646"/>
    <lineage>
        <taxon>Bacteria</taxon>
        <taxon>Pseudomonadati</taxon>
        <taxon>Pseudomonadota</taxon>
        <taxon>Gammaproteobacteria</taxon>
        <taxon>Moraxellales</taxon>
        <taxon>Moraxellaceae</taxon>
        <taxon>Acinetobacter</taxon>
        <taxon>Acinetobacter calcoaceticus/baumannii complex</taxon>
    </lineage>
</organism>
<name>A0A9P2XH75_ACIBA</name>
<evidence type="ECO:0000313" key="2">
    <source>
        <dbReference type="Proteomes" id="UP000020865"/>
    </source>
</evidence>